<keyword evidence="1 2" id="KW-0732">Signal</keyword>
<dbReference type="GO" id="GO:0030288">
    <property type="term" value="C:outer membrane-bounded periplasmic space"/>
    <property type="evidence" value="ECO:0007669"/>
    <property type="project" value="TreeGrafter"/>
</dbReference>
<dbReference type="Gene3D" id="3.90.76.10">
    <property type="entry name" value="Dipeptide-binding Protein, Domain 1"/>
    <property type="match status" value="1"/>
</dbReference>
<dbReference type="PIRSF" id="PIRSF002741">
    <property type="entry name" value="MppA"/>
    <property type="match status" value="1"/>
</dbReference>
<comment type="caution">
    <text evidence="4">The sequence shown here is derived from an EMBL/GenBank/DDBJ whole genome shotgun (WGS) entry which is preliminary data.</text>
</comment>
<evidence type="ECO:0000313" key="5">
    <source>
        <dbReference type="Proteomes" id="UP000534286"/>
    </source>
</evidence>
<keyword evidence="5" id="KW-1185">Reference proteome</keyword>
<dbReference type="PROSITE" id="PS51257">
    <property type="entry name" value="PROKAR_LIPOPROTEIN"/>
    <property type="match status" value="1"/>
</dbReference>
<dbReference type="RefSeq" id="WP_184757170.1">
    <property type="nucleotide sequence ID" value="NZ_BAABEK010000004.1"/>
</dbReference>
<evidence type="ECO:0000256" key="1">
    <source>
        <dbReference type="ARBA" id="ARBA00022729"/>
    </source>
</evidence>
<name>A0A7W7RZY5_9ACTN</name>
<dbReference type="PANTHER" id="PTHR30290:SF64">
    <property type="entry name" value="ABC TRANSPORTER PERIPLASMIC BINDING PROTEIN"/>
    <property type="match status" value="1"/>
</dbReference>
<proteinExistence type="predicted"/>
<dbReference type="Gene3D" id="3.10.105.10">
    <property type="entry name" value="Dipeptide-binding Protein, Domain 3"/>
    <property type="match status" value="1"/>
</dbReference>
<reference evidence="4 5" key="1">
    <citation type="submission" date="2020-08" db="EMBL/GenBank/DDBJ databases">
        <title>Sequencing the genomes of 1000 actinobacteria strains.</title>
        <authorList>
            <person name="Klenk H.-P."/>
        </authorList>
    </citation>
    <scope>NUCLEOTIDE SEQUENCE [LARGE SCALE GENOMIC DNA]</scope>
    <source>
        <strain evidence="4 5">DSM 43023</strain>
    </source>
</reference>
<feature type="domain" description="Solute-binding protein family 5" evidence="3">
    <location>
        <begin position="92"/>
        <end position="433"/>
    </location>
</feature>
<dbReference type="CDD" id="cd08509">
    <property type="entry name" value="PBP2_TmCBP_oligosaccharides_like"/>
    <property type="match status" value="1"/>
</dbReference>
<evidence type="ECO:0000259" key="3">
    <source>
        <dbReference type="Pfam" id="PF00496"/>
    </source>
</evidence>
<dbReference type="AlphaFoldDB" id="A0A7W7RZY5"/>
<dbReference type="GO" id="GO:1904680">
    <property type="term" value="F:peptide transmembrane transporter activity"/>
    <property type="evidence" value="ECO:0007669"/>
    <property type="project" value="TreeGrafter"/>
</dbReference>
<dbReference type="SUPFAM" id="SSF53850">
    <property type="entry name" value="Periplasmic binding protein-like II"/>
    <property type="match status" value="1"/>
</dbReference>
<evidence type="ECO:0000256" key="2">
    <source>
        <dbReference type="SAM" id="SignalP"/>
    </source>
</evidence>
<dbReference type="GO" id="GO:0042884">
    <property type="term" value="P:microcin transport"/>
    <property type="evidence" value="ECO:0007669"/>
    <property type="project" value="TreeGrafter"/>
</dbReference>
<dbReference type="Pfam" id="PF00496">
    <property type="entry name" value="SBP_bac_5"/>
    <property type="match status" value="1"/>
</dbReference>
<dbReference type="EMBL" id="JACHJU010000002">
    <property type="protein sequence ID" value="MBB4941017.1"/>
    <property type="molecule type" value="Genomic_DNA"/>
</dbReference>
<dbReference type="PANTHER" id="PTHR30290">
    <property type="entry name" value="PERIPLASMIC BINDING COMPONENT OF ABC TRANSPORTER"/>
    <property type="match status" value="1"/>
</dbReference>
<feature type="signal peptide" evidence="2">
    <location>
        <begin position="1"/>
        <end position="27"/>
    </location>
</feature>
<gene>
    <name evidence="4" type="ORF">FHR32_005394</name>
</gene>
<dbReference type="GO" id="GO:0043190">
    <property type="term" value="C:ATP-binding cassette (ABC) transporter complex"/>
    <property type="evidence" value="ECO:0007669"/>
    <property type="project" value="InterPro"/>
</dbReference>
<accession>A0A7W7RZY5</accession>
<dbReference type="InterPro" id="IPR030678">
    <property type="entry name" value="Peptide/Ni-bd"/>
</dbReference>
<feature type="chain" id="PRO_5039723891" evidence="2">
    <location>
        <begin position="28"/>
        <end position="549"/>
    </location>
</feature>
<dbReference type="Gene3D" id="3.40.190.10">
    <property type="entry name" value="Periplasmic binding protein-like II"/>
    <property type="match status" value="1"/>
</dbReference>
<sequence>MTSHRRQRSRTPIRLLPAALVAALVLAGCSGAPPERGAAAGDAPPLVIHAIDAGSFQEDFNPFHLEGVNLGSTGMIYETLEFINKLKPGESTPWLATGHEWSDKGKTLTLTLRQGVKWTDGTPFTADDVAFTFDTLKKHPELNTAALDLKGTTVLAPDKVEIDFGSTSYAKLYNITGNRPIVAKHLFEKENPVTFTNPKPVGTGPYMLSSFSSQLYEMKKNPAYWQPGKPVVPTLRFPAYTANAVQTGLQQGEIDWAGAFVPDIDKIYVQGQPETNKYYFPPEGLVSLYLNLTKPAFAKPEVRQAISLAVDRDRIVKVAERGYTTVAHPSGVSMPGGDAYLPPEHKDAAYSVDVEKAKQLLQQSGVESSELSFTLLVPSPFTDWVNAAQLIREDLAKIGIKVETRGVAFQDWVSKVGKGTYDMTIRGTPGGPTPYLTLRTLLDGGLAKPVGTSTSGNYERWKDGETDRLIADYTATDDQAAQERAVQGLGKIMVEKVPVLPLFYSPSWAQYRTDKYVGWPSEQDPYAMPSPYTSPDAAVVLLHLRPAGT</sequence>
<dbReference type="Proteomes" id="UP000534286">
    <property type="component" value="Unassembled WGS sequence"/>
</dbReference>
<dbReference type="InterPro" id="IPR000914">
    <property type="entry name" value="SBP_5_dom"/>
</dbReference>
<dbReference type="GO" id="GO:0015833">
    <property type="term" value="P:peptide transport"/>
    <property type="evidence" value="ECO:0007669"/>
    <property type="project" value="TreeGrafter"/>
</dbReference>
<dbReference type="InterPro" id="IPR039424">
    <property type="entry name" value="SBP_5"/>
</dbReference>
<organism evidence="4 5">
    <name type="scientific">Streptosporangium album</name>
    <dbReference type="NCBI Taxonomy" id="47479"/>
    <lineage>
        <taxon>Bacteria</taxon>
        <taxon>Bacillati</taxon>
        <taxon>Actinomycetota</taxon>
        <taxon>Actinomycetes</taxon>
        <taxon>Streptosporangiales</taxon>
        <taxon>Streptosporangiaceae</taxon>
        <taxon>Streptosporangium</taxon>
    </lineage>
</organism>
<protein>
    <submittedName>
        <fullName evidence="4">Peptide/nickel transport system substrate-binding protein</fullName>
    </submittedName>
</protein>
<evidence type="ECO:0000313" key="4">
    <source>
        <dbReference type="EMBL" id="MBB4941017.1"/>
    </source>
</evidence>